<dbReference type="Proteomes" id="UP000023152">
    <property type="component" value="Unassembled WGS sequence"/>
</dbReference>
<accession>X6MJJ5</accession>
<feature type="region of interest" description="Disordered" evidence="1">
    <location>
        <begin position="16"/>
        <end position="45"/>
    </location>
</feature>
<feature type="region of interest" description="Disordered" evidence="1">
    <location>
        <begin position="62"/>
        <end position="90"/>
    </location>
</feature>
<reference evidence="2 3" key="1">
    <citation type="journal article" date="2013" name="Curr. Biol.">
        <title>The Genome of the Foraminiferan Reticulomyxa filosa.</title>
        <authorList>
            <person name="Glockner G."/>
            <person name="Hulsmann N."/>
            <person name="Schleicher M."/>
            <person name="Noegel A.A."/>
            <person name="Eichinger L."/>
            <person name="Gallinger C."/>
            <person name="Pawlowski J."/>
            <person name="Sierra R."/>
            <person name="Euteneuer U."/>
            <person name="Pillet L."/>
            <person name="Moustafa A."/>
            <person name="Platzer M."/>
            <person name="Groth M."/>
            <person name="Szafranski K."/>
            <person name="Schliwa M."/>
        </authorList>
    </citation>
    <scope>NUCLEOTIDE SEQUENCE [LARGE SCALE GENOMIC DNA]</scope>
</reference>
<feature type="compositionally biased region" description="Polar residues" evidence="1">
    <location>
        <begin position="160"/>
        <end position="179"/>
    </location>
</feature>
<feature type="region of interest" description="Disordered" evidence="1">
    <location>
        <begin position="160"/>
        <end position="187"/>
    </location>
</feature>
<proteinExistence type="predicted"/>
<name>X6MJJ5_RETFI</name>
<sequence>FFDLFEQLDHLVQKTEDNIPNAPVRQRRTRNDLPAQSATRGPLQQTRNSAGAMIAGMTANGAAVVPNNNNNNNNNSNNNNNNNSPPLRVESDELPLNFFATLMHMTSQSIAPSANPQSIAGDLTERSGRQVAQSPNQDSFPLEVHPDLLNEAWNNFERSNHNTRQSNGHFEYSFPTSVSPRVDDDEAGLSTHHTRFVRRNNAGGDNFDDPLQSWSQRIDLSGNGE</sequence>
<dbReference type="AlphaFoldDB" id="X6MJJ5"/>
<feature type="compositionally biased region" description="Polar residues" evidence="1">
    <location>
        <begin position="34"/>
        <end position="45"/>
    </location>
</feature>
<dbReference type="EMBL" id="ASPP01020498">
    <property type="protein sequence ID" value="ETO13617.1"/>
    <property type="molecule type" value="Genomic_DNA"/>
</dbReference>
<comment type="caution">
    <text evidence="2">The sequence shown here is derived from an EMBL/GenBank/DDBJ whole genome shotgun (WGS) entry which is preliminary data.</text>
</comment>
<feature type="region of interest" description="Disordered" evidence="1">
    <location>
        <begin position="200"/>
        <end position="225"/>
    </location>
</feature>
<evidence type="ECO:0000313" key="2">
    <source>
        <dbReference type="EMBL" id="ETO13617.1"/>
    </source>
</evidence>
<keyword evidence="3" id="KW-1185">Reference proteome</keyword>
<feature type="non-terminal residue" evidence="2">
    <location>
        <position position="1"/>
    </location>
</feature>
<feature type="compositionally biased region" description="Polar residues" evidence="1">
    <location>
        <begin position="130"/>
        <end position="139"/>
    </location>
</feature>
<gene>
    <name evidence="2" type="ORF">RFI_23749</name>
</gene>
<protein>
    <submittedName>
        <fullName evidence="2">Uncharacterized protein</fullName>
    </submittedName>
</protein>
<organism evidence="2 3">
    <name type="scientific">Reticulomyxa filosa</name>
    <dbReference type="NCBI Taxonomy" id="46433"/>
    <lineage>
        <taxon>Eukaryota</taxon>
        <taxon>Sar</taxon>
        <taxon>Rhizaria</taxon>
        <taxon>Retaria</taxon>
        <taxon>Foraminifera</taxon>
        <taxon>Monothalamids</taxon>
        <taxon>Reticulomyxidae</taxon>
        <taxon>Reticulomyxa</taxon>
    </lineage>
</organism>
<evidence type="ECO:0000313" key="3">
    <source>
        <dbReference type="Proteomes" id="UP000023152"/>
    </source>
</evidence>
<evidence type="ECO:0000256" key="1">
    <source>
        <dbReference type="SAM" id="MobiDB-lite"/>
    </source>
</evidence>
<feature type="compositionally biased region" description="Low complexity" evidence="1">
    <location>
        <begin position="67"/>
        <end position="84"/>
    </location>
</feature>
<feature type="region of interest" description="Disordered" evidence="1">
    <location>
        <begin position="110"/>
        <end position="143"/>
    </location>
</feature>